<dbReference type="InterPro" id="IPR017907">
    <property type="entry name" value="Znf_RING_CS"/>
</dbReference>
<dbReference type="EMBL" id="CYGV01001289">
    <property type="protein sequence ID" value="CUA72143.1"/>
    <property type="molecule type" value="Genomic_DNA"/>
</dbReference>
<protein>
    <recommendedName>
        <fullName evidence="7">RING-type domain-containing protein</fullName>
    </recommendedName>
</protein>
<evidence type="ECO:0000256" key="3">
    <source>
        <dbReference type="ARBA" id="ARBA00022833"/>
    </source>
</evidence>
<accession>A0A0K6G1A1</accession>
<dbReference type="AlphaFoldDB" id="A0A0K6G1A1"/>
<keyword evidence="6" id="KW-1185">Reference proteome</keyword>
<evidence type="ECO:0008006" key="7">
    <source>
        <dbReference type="Google" id="ProtNLM"/>
    </source>
</evidence>
<keyword evidence="3" id="KW-0862">Zinc</keyword>
<dbReference type="GO" id="GO:0008270">
    <property type="term" value="F:zinc ion binding"/>
    <property type="evidence" value="ECO:0007669"/>
    <property type="project" value="UniProtKB-KW"/>
</dbReference>
<reference evidence="5 6" key="1">
    <citation type="submission" date="2015-07" db="EMBL/GenBank/DDBJ databases">
        <authorList>
            <person name="Noorani M."/>
        </authorList>
    </citation>
    <scope>NUCLEOTIDE SEQUENCE [LARGE SCALE GENOMIC DNA]</scope>
    <source>
        <strain evidence="5">BBA 69670</strain>
    </source>
</reference>
<organism evidence="5 6">
    <name type="scientific">Rhizoctonia solani</name>
    <dbReference type="NCBI Taxonomy" id="456999"/>
    <lineage>
        <taxon>Eukaryota</taxon>
        <taxon>Fungi</taxon>
        <taxon>Dikarya</taxon>
        <taxon>Basidiomycota</taxon>
        <taxon>Agaricomycotina</taxon>
        <taxon>Agaricomycetes</taxon>
        <taxon>Cantharellales</taxon>
        <taxon>Ceratobasidiaceae</taxon>
        <taxon>Rhizoctonia</taxon>
    </lineage>
</organism>
<evidence type="ECO:0000256" key="2">
    <source>
        <dbReference type="ARBA" id="ARBA00022771"/>
    </source>
</evidence>
<gene>
    <name evidence="5" type="ORF">RSOLAG22IIIB_00805</name>
</gene>
<proteinExistence type="predicted"/>
<dbReference type="PROSITE" id="PS00518">
    <property type="entry name" value="ZF_RING_1"/>
    <property type="match status" value="1"/>
</dbReference>
<name>A0A0K6G1A1_9AGAM</name>
<dbReference type="Proteomes" id="UP000044841">
    <property type="component" value="Unassembled WGS sequence"/>
</dbReference>
<evidence type="ECO:0000256" key="1">
    <source>
        <dbReference type="ARBA" id="ARBA00022723"/>
    </source>
</evidence>
<feature type="coiled-coil region" evidence="4">
    <location>
        <begin position="140"/>
        <end position="167"/>
    </location>
</feature>
<evidence type="ECO:0000256" key="4">
    <source>
        <dbReference type="SAM" id="Coils"/>
    </source>
</evidence>
<keyword evidence="2" id="KW-0863">Zinc-finger</keyword>
<keyword evidence="1" id="KW-0479">Metal-binding</keyword>
<sequence>MLGNGASVLKNCGHVFCTTCIVIHAKRRGALPCVCPIEACGVPCHIPEQFPPQTTSKPQSDCIALQFGVTTTHIERTRSLLSSIILSQPPEPNSAFAKLTSVFERTRNVPDGLQEDGLLEPTTQALVEALGILPHMDAENRRLQTTIEQQQEDIERERLAHSNLTKKYDQLCTKYKDSTERMKAICRITGAGAGVGPGAPKQVPIDLTSDDEVGHYVADDDGFIKNHIVSRVLFAEPYVHGNEKHDAPRISMELAAELLNVMEEEEPGAYFNRVKVVIL</sequence>
<keyword evidence="4" id="KW-0175">Coiled coil</keyword>
<dbReference type="SUPFAM" id="SSF57850">
    <property type="entry name" value="RING/U-box"/>
    <property type="match status" value="1"/>
</dbReference>
<evidence type="ECO:0000313" key="6">
    <source>
        <dbReference type="Proteomes" id="UP000044841"/>
    </source>
</evidence>
<evidence type="ECO:0000313" key="5">
    <source>
        <dbReference type="EMBL" id="CUA72143.1"/>
    </source>
</evidence>